<feature type="transmembrane region" description="Helical" evidence="7">
    <location>
        <begin position="106"/>
        <end position="123"/>
    </location>
</feature>
<keyword evidence="2 7" id="KW-0812">Transmembrane</keyword>
<evidence type="ECO:0000256" key="2">
    <source>
        <dbReference type="ARBA" id="ARBA00022692"/>
    </source>
</evidence>
<keyword evidence="4 9" id="KW-0560">Oxidoreductase</keyword>
<organism evidence="9 10">
    <name type="scientific">Rhodococcus artemisiae</name>
    <dbReference type="NCBI Taxonomy" id="714159"/>
    <lineage>
        <taxon>Bacteria</taxon>
        <taxon>Bacillati</taxon>
        <taxon>Actinomycetota</taxon>
        <taxon>Actinomycetes</taxon>
        <taxon>Mycobacteriales</taxon>
        <taxon>Nocardiaceae</taxon>
        <taxon>Rhodococcus</taxon>
    </lineage>
</organism>
<dbReference type="GO" id="GO:0016491">
    <property type="term" value="F:oxidoreductase activity"/>
    <property type="evidence" value="ECO:0007669"/>
    <property type="project" value="UniProtKB-KW"/>
</dbReference>
<dbReference type="RefSeq" id="WP_330136541.1">
    <property type="nucleotide sequence ID" value="NZ_JAUTXY010000017.1"/>
</dbReference>
<dbReference type="InterPro" id="IPR051689">
    <property type="entry name" value="Sterol_desaturase/TMEM195"/>
</dbReference>
<evidence type="ECO:0000256" key="3">
    <source>
        <dbReference type="ARBA" id="ARBA00022989"/>
    </source>
</evidence>
<sequence>MWETLRDSWGSLLEPLHDPVALAIPAFALFLILEWVAARTLERVEPGPDGRVHPPRGGYEMRDARASLSMGLISIVTSAGWKVLALVGYSALWVYVAPWHLPADAWYTWAILLLGIDFLWYWYHRMAHRVRLVWATHQAHHSSQYFHYATALRQKWNNSGEIIMWLPLPLIGIPPWMVFVGFSVSLVYQFFVHTERVGTLPTPIEFVFNTPSHHRVHHGSDAEYLDRNYAGILIIWDRMFGTFKIEEQRPVYGLTTPVGTFDIWELQTHEYKAIARDWRSAASWRDKLGYAFGPPGWAPVQSETDPVSPSRG</sequence>
<protein>
    <submittedName>
        <fullName evidence="9">Sterol desaturase family protein</fullName>
        <ecNumber evidence="9">1.-.-.-</ecNumber>
    </submittedName>
</protein>
<feature type="transmembrane region" description="Helical" evidence="7">
    <location>
        <begin position="71"/>
        <end position="94"/>
    </location>
</feature>
<feature type="domain" description="Fatty acid hydroxylase" evidence="8">
    <location>
        <begin position="109"/>
        <end position="242"/>
    </location>
</feature>
<evidence type="ECO:0000256" key="5">
    <source>
        <dbReference type="ARBA" id="ARBA00023098"/>
    </source>
</evidence>
<accession>A0ABU7LIJ3</accession>
<proteinExistence type="predicted"/>
<gene>
    <name evidence="9" type="ORF">Q7514_28075</name>
</gene>
<evidence type="ECO:0000313" key="10">
    <source>
        <dbReference type="Proteomes" id="UP001336020"/>
    </source>
</evidence>
<name>A0ABU7LIJ3_9NOCA</name>
<feature type="transmembrane region" description="Helical" evidence="7">
    <location>
        <begin position="20"/>
        <end position="38"/>
    </location>
</feature>
<evidence type="ECO:0000313" key="9">
    <source>
        <dbReference type="EMBL" id="MEE2061389.1"/>
    </source>
</evidence>
<evidence type="ECO:0000256" key="4">
    <source>
        <dbReference type="ARBA" id="ARBA00023002"/>
    </source>
</evidence>
<feature type="transmembrane region" description="Helical" evidence="7">
    <location>
        <begin position="162"/>
        <end position="191"/>
    </location>
</feature>
<comment type="subcellular location">
    <subcellularLocation>
        <location evidence="1">Endomembrane system</location>
        <topology evidence="1">Multi-pass membrane protein</topology>
    </subcellularLocation>
</comment>
<comment type="caution">
    <text evidence="9">The sequence shown here is derived from an EMBL/GenBank/DDBJ whole genome shotgun (WGS) entry which is preliminary data.</text>
</comment>
<dbReference type="EC" id="1.-.-.-" evidence="9"/>
<dbReference type="Pfam" id="PF04116">
    <property type="entry name" value="FA_hydroxylase"/>
    <property type="match status" value="1"/>
</dbReference>
<keyword evidence="3 7" id="KW-1133">Transmembrane helix</keyword>
<dbReference type="PANTHER" id="PTHR21624:SF1">
    <property type="entry name" value="ALKYLGLYCEROL MONOOXYGENASE"/>
    <property type="match status" value="1"/>
</dbReference>
<dbReference type="Proteomes" id="UP001336020">
    <property type="component" value="Unassembled WGS sequence"/>
</dbReference>
<keyword evidence="10" id="KW-1185">Reference proteome</keyword>
<dbReference type="PANTHER" id="PTHR21624">
    <property type="entry name" value="STEROL DESATURASE-RELATED PROTEIN"/>
    <property type="match status" value="1"/>
</dbReference>
<evidence type="ECO:0000256" key="1">
    <source>
        <dbReference type="ARBA" id="ARBA00004127"/>
    </source>
</evidence>
<evidence type="ECO:0000256" key="6">
    <source>
        <dbReference type="ARBA" id="ARBA00023136"/>
    </source>
</evidence>
<evidence type="ECO:0000256" key="7">
    <source>
        <dbReference type="SAM" id="Phobius"/>
    </source>
</evidence>
<keyword evidence="6 7" id="KW-0472">Membrane</keyword>
<evidence type="ECO:0000259" key="8">
    <source>
        <dbReference type="Pfam" id="PF04116"/>
    </source>
</evidence>
<keyword evidence="5" id="KW-0443">Lipid metabolism</keyword>
<dbReference type="InterPro" id="IPR006694">
    <property type="entry name" value="Fatty_acid_hydroxylase"/>
</dbReference>
<reference evidence="9 10" key="1">
    <citation type="submission" date="2023-07" db="EMBL/GenBank/DDBJ databases">
        <authorList>
            <person name="Girao M."/>
            <person name="Carvalho M.F."/>
        </authorList>
    </citation>
    <scope>NUCLEOTIDE SEQUENCE [LARGE SCALE GENOMIC DNA]</scope>
    <source>
        <strain evidence="9 10">YIM65754</strain>
    </source>
</reference>
<dbReference type="EMBL" id="JAUTXY010000017">
    <property type="protein sequence ID" value="MEE2061389.1"/>
    <property type="molecule type" value="Genomic_DNA"/>
</dbReference>